<keyword evidence="1" id="KW-0732">Signal</keyword>
<proteinExistence type="predicted"/>
<evidence type="ECO:0000256" key="1">
    <source>
        <dbReference type="SAM" id="SignalP"/>
    </source>
</evidence>
<feature type="chain" id="PRO_5026231329" evidence="1">
    <location>
        <begin position="21"/>
        <end position="261"/>
    </location>
</feature>
<protein>
    <submittedName>
        <fullName evidence="2">Uncharacterized protein</fullName>
    </submittedName>
</protein>
<dbReference type="KEGG" id="mcos:GM418_18425"/>
<dbReference type="RefSeq" id="WP_158868717.1">
    <property type="nucleotide sequence ID" value="NZ_CP046401.1"/>
</dbReference>
<feature type="signal peptide" evidence="1">
    <location>
        <begin position="1"/>
        <end position="20"/>
    </location>
</feature>
<dbReference type="AlphaFoldDB" id="A0A6I6K6F0"/>
<name>A0A6I6K6F0_9BACT</name>
<sequence length="261" mass="29232">MKKFPSFVIGLIFLSVCSFAQQDLQQLRFDNNKYYYFREPGRSGNLSVDVASKIPGIILMSTDRSAVRRMNTGQTFTNGRGNPFYLFAVPALYEVLLSEDGNRYKFGQNGGEGDFNSAEVLVFRNNGTASAISVGRYIRPPVKFSISGDELFTDPSAVNYAAQQFLRVEASENRTAEIRINHQTERGNVFVCIFNEKGEFLAELNPKDKNDNSPTKSFVTAQTVYVIPLVGSKFTRQANQDLIQFEVGDPKEVATVKIEEI</sequence>
<accession>A0A6I6K6F0</accession>
<dbReference type="EMBL" id="CP046401">
    <property type="protein sequence ID" value="QGY45574.1"/>
    <property type="molecule type" value="Genomic_DNA"/>
</dbReference>
<evidence type="ECO:0000313" key="2">
    <source>
        <dbReference type="EMBL" id="QGY45574.1"/>
    </source>
</evidence>
<reference evidence="2 3" key="1">
    <citation type="submission" date="2019-11" db="EMBL/GenBank/DDBJ databases">
        <authorList>
            <person name="Zheng R.K."/>
            <person name="Sun C.M."/>
        </authorList>
    </citation>
    <scope>NUCLEOTIDE SEQUENCE [LARGE SCALE GENOMIC DNA]</scope>
    <source>
        <strain evidence="2 3">WC007</strain>
    </source>
</reference>
<keyword evidence="3" id="KW-1185">Reference proteome</keyword>
<organism evidence="2 3">
    <name type="scientific">Maribellus comscasis</name>
    <dbReference type="NCBI Taxonomy" id="2681766"/>
    <lineage>
        <taxon>Bacteria</taxon>
        <taxon>Pseudomonadati</taxon>
        <taxon>Bacteroidota</taxon>
        <taxon>Bacteroidia</taxon>
        <taxon>Marinilabiliales</taxon>
        <taxon>Prolixibacteraceae</taxon>
        <taxon>Maribellus</taxon>
    </lineage>
</organism>
<dbReference type="Proteomes" id="UP000428260">
    <property type="component" value="Chromosome"/>
</dbReference>
<evidence type="ECO:0000313" key="3">
    <source>
        <dbReference type="Proteomes" id="UP000428260"/>
    </source>
</evidence>
<gene>
    <name evidence="2" type="ORF">GM418_18425</name>
</gene>